<dbReference type="Pfam" id="PF00480">
    <property type="entry name" value="ROK"/>
    <property type="match status" value="1"/>
</dbReference>
<dbReference type="CDD" id="cd23763">
    <property type="entry name" value="ASKHA_ATPase_ROK"/>
    <property type="match status" value="1"/>
</dbReference>
<dbReference type="EMBL" id="JAAAMV010000024">
    <property type="protein sequence ID" value="NBD26848.1"/>
    <property type="molecule type" value="Genomic_DNA"/>
</dbReference>
<dbReference type="PANTHER" id="PTHR18964">
    <property type="entry name" value="ROK (REPRESSOR, ORF, KINASE) FAMILY"/>
    <property type="match status" value="1"/>
</dbReference>
<dbReference type="PANTHER" id="PTHR18964:SF149">
    <property type="entry name" value="BIFUNCTIONAL UDP-N-ACETYLGLUCOSAMINE 2-EPIMERASE_N-ACETYLMANNOSAMINE KINASE"/>
    <property type="match status" value="1"/>
</dbReference>
<gene>
    <name evidence="2" type="ORF">GT019_23495</name>
</gene>
<dbReference type="InterPro" id="IPR000600">
    <property type="entry name" value="ROK"/>
</dbReference>
<proteinExistence type="inferred from homology"/>
<comment type="similarity">
    <text evidence="1">Belongs to the ROK (NagC/XylR) family.</text>
</comment>
<dbReference type="InterPro" id="IPR043129">
    <property type="entry name" value="ATPase_NBD"/>
</dbReference>
<organism evidence="2 3">
    <name type="scientific">Paenibacillus glycinis</name>
    <dbReference type="NCBI Taxonomy" id="2697035"/>
    <lineage>
        <taxon>Bacteria</taxon>
        <taxon>Bacillati</taxon>
        <taxon>Bacillota</taxon>
        <taxon>Bacilli</taxon>
        <taxon>Bacillales</taxon>
        <taxon>Paenibacillaceae</taxon>
        <taxon>Paenibacillus</taxon>
    </lineage>
</organism>
<dbReference type="RefSeq" id="WP_161745874.1">
    <property type="nucleotide sequence ID" value="NZ_JAAAMV010000024.1"/>
</dbReference>
<keyword evidence="3" id="KW-1185">Reference proteome</keyword>
<comment type="caution">
    <text evidence="2">The sequence shown here is derived from an EMBL/GenBank/DDBJ whole genome shotgun (WGS) entry which is preliminary data.</text>
</comment>
<name>A0ABW9XVX9_9BACL</name>
<protein>
    <submittedName>
        <fullName evidence="2">ROK family protein</fullName>
    </submittedName>
</protein>
<sequence>MKLLAGIDIGGTKCAVSLGALDGEGGIAIIGKTRMPTPSAPEAAIARMIDALEEQLGKLAEGELSAIGISCGGPLDSRRGLVLSPPNLPGWDAVDIVTPFADRFGVPVALQNDANACALAEWKWGAGRGCRNMIFLTFGTGMGAGLILNGALYSGTNDQAGEVGHIRLEPKGPVGYGKAGSFEGFCSGGGIAQLARMMAEERLNEGDPPSFCRTTEELPLLTAELVGRAAERGDPIAIEIYRLSARKLGRALALLVDILNPERIVIGSIYGRQRAIMEPVVLAEMHRESLPLSASACEVMQAGLGEHIGDYASLSVAINHLNEKGGNRI</sequence>
<dbReference type="SUPFAM" id="SSF53067">
    <property type="entry name" value="Actin-like ATPase domain"/>
    <property type="match status" value="1"/>
</dbReference>
<evidence type="ECO:0000313" key="2">
    <source>
        <dbReference type="EMBL" id="NBD26848.1"/>
    </source>
</evidence>
<evidence type="ECO:0000313" key="3">
    <source>
        <dbReference type="Proteomes" id="UP000665561"/>
    </source>
</evidence>
<dbReference type="Gene3D" id="3.30.420.40">
    <property type="match status" value="2"/>
</dbReference>
<reference evidence="2 3" key="1">
    <citation type="submission" date="2020-01" db="EMBL/GenBank/DDBJ databases">
        <title>Paenibacillus soybeanensis sp. nov. isolated from the nodules of soybean (Glycine max(L.) Merr).</title>
        <authorList>
            <person name="Wang H."/>
        </authorList>
    </citation>
    <scope>NUCLEOTIDE SEQUENCE [LARGE SCALE GENOMIC DNA]</scope>
    <source>
        <strain evidence="2 3">T1</strain>
    </source>
</reference>
<evidence type="ECO:0000256" key="1">
    <source>
        <dbReference type="ARBA" id="ARBA00006479"/>
    </source>
</evidence>
<dbReference type="Proteomes" id="UP000665561">
    <property type="component" value="Unassembled WGS sequence"/>
</dbReference>
<accession>A0ABW9XVX9</accession>